<evidence type="ECO:0000313" key="3">
    <source>
        <dbReference type="EMBL" id="MBE1458908.1"/>
    </source>
</evidence>
<evidence type="ECO:0000256" key="1">
    <source>
        <dbReference type="SAM" id="MobiDB-lite"/>
    </source>
</evidence>
<protein>
    <recommendedName>
        <fullName evidence="2">Wadjet protein JetD C-terminal domain-containing protein</fullName>
    </recommendedName>
</protein>
<comment type="caution">
    <text evidence="3">The sequence shown here is derived from an EMBL/GenBank/DDBJ whole genome shotgun (WGS) entry which is preliminary data.</text>
</comment>
<feature type="region of interest" description="Disordered" evidence="1">
    <location>
        <begin position="386"/>
        <end position="405"/>
    </location>
</feature>
<dbReference type="InterPro" id="IPR024534">
    <property type="entry name" value="JetD_C"/>
</dbReference>
<feature type="compositionally biased region" description="Basic and acidic residues" evidence="1">
    <location>
        <begin position="394"/>
        <end position="405"/>
    </location>
</feature>
<reference evidence="3 4" key="1">
    <citation type="submission" date="2020-10" db="EMBL/GenBank/DDBJ databases">
        <title>Sequencing the genomes of 1000 actinobacteria strains.</title>
        <authorList>
            <person name="Klenk H.-P."/>
        </authorList>
    </citation>
    <scope>NUCLEOTIDE SEQUENCE [LARGE SCALE GENOMIC DNA]</scope>
    <source>
        <strain evidence="3 4">DSM 45157</strain>
    </source>
</reference>
<gene>
    <name evidence="3" type="ORF">H4W79_003122</name>
</gene>
<dbReference type="SUPFAM" id="SSF56726">
    <property type="entry name" value="DNA topoisomerase IV, alpha subunit"/>
    <property type="match status" value="1"/>
</dbReference>
<organism evidence="3 4">
    <name type="scientific">Nocardiopsis terrae</name>
    <dbReference type="NCBI Taxonomy" id="372655"/>
    <lineage>
        <taxon>Bacteria</taxon>
        <taxon>Bacillati</taxon>
        <taxon>Actinomycetota</taxon>
        <taxon>Actinomycetes</taxon>
        <taxon>Streptosporangiales</taxon>
        <taxon>Nocardiopsidaceae</taxon>
        <taxon>Nocardiopsis</taxon>
    </lineage>
</organism>
<dbReference type="EMBL" id="JADBDY010000001">
    <property type="protein sequence ID" value="MBE1458908.1"/>
    <property type="molecule type" value="Genomic_DNA"/>
</dbReference>
<dbReference type="Gene3D" id="3.40.1360.10">
    <property type="match status" value="1"/>
</dbReference>
<evidence type="ECO:0000259" key="2">
    <source>
        <dbReference type="Pfam" id="PF09983"/>
    </source>
</evidence>
<keyword evidence="4" id="KW-1185">Reference proteome</keyword>
<accession>A0ABR9HIS9</accession>
<dbReference type="Pfam" id="PF09983">
    <property type="entry name" value="JetD_C"/>
    <property type="match status" value="1"/>
</dbReference>
<dbReference type="Proteomes" id="UP000598217">
    <property type="component" value="Unassembled WGS sequence"/>
</dbReference>
<sequence>MPDEEHMVDVQDLIASPVPDGVRVVVRCPEGKEAPQKFGTLDFSTVFLVAENPPDEFASPAGLGPRDLAWVLEKPSRKLKTVQDRWGTRASEVLDELIRSGAVMVKARVNMRDLRIKRYLQIIRTPLWSERADERRRELLGRIDPEQARTGLLDLMQGITELGSERALLLRSEPGVVPEGSATRAGHWDTYDFAVRVACRWYKHGGDRHPTQREVSSRSHAHTAGTKARWTDARVHAVENLLRKYISELFDFPDHEIRVKGPLRWYKDGALAVDAVTTDPWAGLPSNGVRETGSLELVTGIRGVLVLENQDTFYRSCQIPAITEGWVCVWGAGYASDGLVGFLKMLEPLPIAVWGDLDAHGIAIITNLRDRVKRDVYPVAMTEESWLRGPHRPQPPERQEQDAKKAAGLLDQAPDTLRPVAALIADHPELAGLGVEQEAQHTEVLPGLADLLAGVLDSVHSPSGA</sequence>
<dbReference type="RefSeq" id="WP_191271879.1">
    <property type="nucleotide sequence ID" value="NZ_BMXJ01000005.1"/>
</dbReference>
<feature type="domain" description="Wadjet protein JetD C-terminal" evidence="2">
    <location>
        <begin position="296"/>
        <end position="418"/>
    </location>
</feature>
<evidence type="ECO:0000313" key="4">
    <source>
        <dbReference type="Proteomes" id="UP000598217"/>
    </source>
</evidence>
<name>A0ABR9HIS9_9ACTN</name>
<proteinExistence type="predicted"/>
<dbReference type="InterPro" id="IPR036078">
    <property type="entry name" value="Spo11/TopoVI_A_sf"/>
</dbReference>